<dbReference type="Proteomes" id="UP000322667">
    <property type="component" value="Chromosome A08"/>
</dbReference>
<dbReference type="EMBL" id="CM017617">
    <property type="protein sequence ID" value="TYI15895.1"/>
    <property type="molecule type" value="Genomic_DNA"/>
</dbReference>
<keyword evidence="3" id="KW-1185">Reference proteome</keyword>
<evidence type="ECO:0000256" key="1">
    <source>
        <dbReference type="SAM" id="MobiDB-lite"/>
    </source>
</evidence>
<organism evidence="2 3">
    <name type="scientific">Gossypium tomentosum</name>
    <name type="common">Hawaiian cotton</name>
    <name type="synonym">Gossypium sandvicense</name>
    <dbReference type="NCBI Taxonomy" id="34277"/>
    <lineage>
        <taxon>Eukaryota</taxon>
        <taxon>Viridiplantae</taxon>
        <taxon>Streptophyta</taxon>
        <taxon>Embryophyta</taxon>
        <taxon>Tracheophyta</taxon>
        <taxon>Spermatophyta</taxon>
        <taxon>Magnoliopsida</taxon>
        <taxon>eudicotyledons</taxon>
        <taxon>Gunneridae</taxon>
        <taxon>Pentapetalae</taxon>
        <taxon>rosids</taxon>
        <taxon>malvids</taxon>
        <taxon>Malvales</taxon>
        <taxon>Malvaceae</taxon>
        <taxon>Malvoideae</taxon>
        <taxon>Gossypium</taxon>
    </lineage>
</organism>
<proteinExistence type="predicted"/>
<name>A0A5D2PKS0_GOSTO</name>
<gene>
    <name evidence="2" type="ORF">ES332_A08G218800v1</name>
</gene>
<evidence type="ECO:0000313" key="2">
    <source>
        <dbReference type="EMBL" id="TYI15895.1"/>
    </source>
</evidence>
<dbReference type="AlphaFoldDB" id="A0A5D2PKS0"/>
<sequence>MERREGEGEGRNPARGRSPDCHRAGRRVDSMADAAEGSVEDMTGGAVLQCCQRVGSALQVKGMGGYGLVSGSDRFNWARGLDNFRYWADSIGLVG</sequence>
<feature type="region of interest" description="Disordered" evidence="1">
    <location>
        <begin position="1"/>
        <end position="38"/>
    </location>
</feature>
<reference evidence="2 3" key="1">
    <citation type="submission" date="2019-07" db="EMBL/GenBank/DDBJ databases">
        <title>WGS assembly of Gossypium tomentosum.</title>
        <authorList>
            <person name="Chen Z.J."/>
            <person name="Sreedasyam A."/>
            <person name="Ando A."/>
            <person name="Song Q."/>
            <person name="De L."/>
            <person name="Hulse-Kemp A."/>
            <person name="Ding M."/>
            <person name="Ye W."/>
            <person name="Kirkbride R."/>
            <person name="Jenkins J."/>
            <person name="Plott C."/>
            <person name="Lovell J."/>
            <person name="Lin Y.-M."/>
            <person name="Vaughn R."/>
            <person name="Liu B."/>
            <person name="Li W."/>
            <person name="Simpson S."/>
            <person name="Scheffler B."/>
            <person name="Saski C."/>
            <person name="Grover C."/>
            <person name="Hu G."/>
            <person name="Conover J."/>
            <person name="Carlson J."/>
            <person name="Shu S."/>
            <person name="Boston L."/>
            <person name="Williams M."/>
            <person name="Peterson D."/>
            <person name="Mcgee K."/>
            <person name="Jones D."/>
            <person name="Wendel J."/>
            <person name="Stelly D."/>
            <person name="Grimwood J."/>
            <person name="Schmutz J."/>
        </authorList>
    </citation>
    <scope>NUCLEOTIDE SEQUENCE [LARGE SCALE GENOMIC DNA]</scope>
    <source>
        <strain evidence="2">7179.01</strain>
    </source>
</reference>
<accession>A0A5D2PKS0</accession>
<evidence type="ECO:0000313" key="3">
    <source>
        <dbReference type="Proteomes" id="UP000322667"/>
    </source>
</evidence>
<feature type="compositionally biased region" description="Basic and acidic residues" evidence="1">
    <location>
        <begin position="1"/>
        <end position="30"/>
    </location>
</feature>
<protein>
    <submittedName>
        <fullName evidence="2">Uncharacterized protein</fullName>
    </submittedName>
</protein>